<dbReference type="Gene3D" id="2.130.10.10">
    <property type="entry name" value="YVTN repeat-like/Quinoprotein amine dehydrogenase"/>
    <property type="match status" value="1"/>
</dbReference>
<dbReference type="InterPro" id="IPR015943">
    <property type="entry name" value="WD40/YVTN_repeat-like_dom_sf"/>
</dbReference>
<proteinExistence type="predicted"/>
<keyword evidence="2" id="KW-0472">Membrane</keyword>
<organism evidence="3 4">
    <name type="scientific">Perkinsus chesapeaki</name>
    <name type="common">Clam parasite</name>
    <name type="synonym">Perkinsus andrewsi</name>
    <dbReference type="NCBI Taxonomy" id="330153"/>
    <lineage>
        <taxon>Eukaryota</taxon>
        <taxon>Sar</taxon>
        <taxon>Alveolata</taxon>
        <taxon>Perkinsozoa</taxon>
        <taxon>Perkinsea</taxon>
        <taxon>Perkinsida</taxon>
        <taxon>Perkinsidae</taxon>
        <taxon>Perkinsus</taxon>
    </lineage>
</organism>
<dbReference type="AlphaFoldDB" id="A0A7J6M1Z3"/>
<feature type="region of interest" description="Disordered" evidence="1">
    <location>
        <begin position="863"/>
        <end position="964"/>
    </location>
</feature>
<dbReference type="PANTHER" id="PTHR13161:SF4">
    <property type="entry name" value="CLK4-ASSOCIATING SERINE_ARGININE RICH PROTEIN"/>
    <property type="match status" value="1"/>
</dbReference>
<gene>
    <name evidence="3" type="ORF">FOL47_004603</name>
</gene>
<feature type="region of interest" description="Disordered" evidence="1">
    <location>
        <begin position="206"/>
        <end position="315"/>
    </location>
</feature>
<evidence type="ECO:0000256" key="2">
    <source>
        <dbReference type="SAM" id="Phobius"/>
    </source>
</evidence>
<name>A0A7J6M1Z3_PERCH</name>
<evidence type="ECO:0000256" key="1">
    <source>
        <dbReference type="SAM" id="MobiDB-lite"/>
    </source>
</evidence>
<dbReference type="EMBL" id="JAAPAO010000260">
    <property type="protein sequence ID" value="KAF4665446.1"/>
    <property type="molecule type" value="Genomic_DNA"/>
</dbReference>
<feature type="compositionally biased region" description="Basic and acidic residues" evidence="1">
    <location>
        <begin position="883"/>
        <end position="897"/>
    </location>
</feature>
<feature type="compositionally biased region" description="Basic residues" evidence="1">
    <location>
        <begin position="954"/>
        <end position="964"/>
    </location>
</feature>
<keyword evidence="2" id="KW-0812">Transmembrane</keyword>
<dbReference type="PANTHER" id="PTHR13161">
    <property type="entry name" value="SPLICING FACTOR SUPPRESSOR OF WHITE APRICOT"/>
    <property type="match status" value="1"/>
</dbReference>
<dbReference type="Proteomes" id="UP000591131">
    <property type="component" value="Unassembled WGS sequence"/>
</dbReference>
<feature type="compositionally biased region" description="Low complexity" evidence="1">
    <location>
        <begin position="142"/>
        <end position="163"/>
    </location>
</feature>
<dbReference type="InterPro" id="IPR040397">
    <property type="entry name" value="SWAP"/>
</dbReference>
<feature type="compositionally biased region" description="Polar residues" evidence="1">
    <location>
        <begin position="927"/>
        <end position="939"/>
    </location>
</feature>
<evidence type="ECO:0000313" key="3">
    <source>
        <dbReference type="EMBL" id="KAF4665446.1"/>
    </source>
</evidence>
<dbReference type="InterPro" id="IPR036322">
    <property type="entry name" value="WD40_repeat_dom_sf"/>
</dbReference>
<comment type="caution">
    <text evidence="3">The sequence shown here is derived from an EMBL/GenBank/DDBJ whole genome shotgun (WGS) entry which is preliminary data.</text>
</comment>
<feature type="compositionally biased region" description="Basic and acidic residues" evidence="1">
    <location>
        <begin position="272"/>
        <end position="283"/>
    </location>
</feature>
<reference evidence="3 4" key="1">
    <citation type="submission" date="2020-04" db="EMBL/GenBank/DDBJ databases">
        <title>Perkinsus chesapeaki whole genome sequence.</title>
        <authorList>
            <person name="Bogema D.R."/>
        </authorList>
    </citation>
    <scope>NUCLEOTIDE SEQUENCE [LARGE SCALE GENOMIC DNA]</scope>
    <source>
        <strain evidence="3">ATCC PRA-425</strain>
    </source>
</reference>
<keyword evidence="4" id="KW-1185">Reference proteome</keyword>
<protein>
    <submittedName>
        <fullName evidence="3">Uncharacterized protein</fullName>
    </submittedName>
</protein>
<keyword evidence="2" id="KW-1133">Transmembrane helix</keyword>
<evidence type="ECO:0000313" key="4">
    <source>
        <dbReference type="Proteomes" id="UP000591131"/>
    </source>
</evidence>
<feature type="region of interest" description="Disordered" evidence="1">
    <location>
        <begin position="708"/>
        <end position="741"/>
    </location>
</feature>
<feature type="region of interest" description="Disordered" evidence="1">
    <location>
        <begin position="142"/>
        <end position="192"/>
    </location>
</feature>
<feature type="transmembrane region" description="Helical" evidence="2">
    <location>
        <begin position="807"/>
        <end position="829"/>
    </location>
</feature>
<sequence length="964" mass="105406">MSEDSRRILEYQPNTFLPQLSLQRRCADGQVYLDEPARPTGLPRPNSVPPQGSLPSLSLPVLGGTAELERAPSTPCSVKAMDHSEALKTPLSASIRPPCTTPEAKRRRIVMHGRRMMTIEEASVGLDGRDVFFAKSMKSVSASESSIIEPGSSGRPSSARRSPSPCPQVCKLPQLGSAPQRKSTERRLPCRRSNVSESGLPCVVVQAPSSPGPSLRLSALPPLTPPRSRGMRRKRRREDSEGSSRVREASRASELGYSSKGGTVLPPSPRVLKKEEDETDTKTPESSMPPRVPKRRMVKSETGSEAASEYSVSGEGGKRGLLGLSSLMAREAARLNVGACVQCTAVRPPQQPRHHGLLRGTADQGSLLIATGSMSMDSANFVEVMEYDASTEELVMLEEIEHLFPVERIVWAPEGSGSRRDNNSFITCSDYIRLWRKEADDARFKLVGIFRPAPGCSGSGAPCCPYSGVVWCGDRVAACTRSGLLIVWSASTLDILRCSDFGSDTLNAMSLCDVSFVGPDVLAVCNTRGEVILVDLAEEDSADADVVVQRPPEEFPEQATSFMSTTENGRLGLMMQETGEVVCYRFDMKGEQGRLRFLTTVHTESSIAAASFLCSDGPMGSILCTANDNGRLSLWKWPDESRGHSQGAARIRPLYQWSLSLSNEEGLVSSVQLCNGASPAGDSKQALVLSTTGGRVIITFLPEEAPSNWEDQEVRQSGKAPRLSAASAASGRTRLSAASRLSESGRDRPWVLGNSTIRSSPMSAVDRTVSFVGLFVSPYAFAMRLRSAAPEAIIITTPPRPEEYPTWTAIALTWLAFFTVAFGLAYLLMWYRQRKHEKSVERHQKILEKQRLKRASLDALMKAAEAGEVPQRKKERKSKIGGTRRERDDDHSPEKASRRILAHHHQGPDKEHHKHNRRKVKERSRPTHLSPSLSPSAARTSAEERSRSPTSGGKTRKSKLLGHH</sequence>
<dbReference type="OrthoDB" id="10481157at2759"/>
<feature type="compositionally biased region" description="Basic and acidic residues" evidence="1">
    <location>
        <begin position="237"/>
        <end position="251"/>
    </location>
</feature>
<feature type="compositionally biased region" description="Basic residues" evidence="1">
    <location>
        <begin position="912"/>
        <end position="922"/>
    </location>
</feature>
<accession>A0A7J6M1Z3</accession>
<feature type="region of interest" description="Disordered" evidence="1">
    <location>
        <begin position="34"/>
        <end position="53"/>
    </location>
</feature>
<dbReference type="SUPFAM" id="SSF50978">
    <property type="entry name" value="WD40 repeat-like"/>
    <property type="match status" value="1"/>
</dbReference>